<evidence type="ECO:0000313" key="2">
    <source>
        <dbReference type="EMBL" id="KZT69722.1"/>
    </source>
</evidence>
<keyword evidence="3" id="KW-1185">Reference proteome</keyword>
<accession>A0A165QNQ3</accession>
<feature type="region of interest" description="Disordered" evidence="1">
    <location>
        <begin position="1"/>
        <end position="27"/>
    </location>
</feature>
<sequence length="123" mass="12987">MSASTNPSSTRTSAFRRSWDPARTTDSFPSPCCFSSQLKTPLLLHTARTTACCLGLLAVSLFSKHLNAFRPSISPFAGSRSVACGSRKTKSQLMANRLPSPASPPAGPPSRSNRSTCAGGITR</sequence>
<reference evidence="2 3" key="1">
    <citation type="journal article" date="2016" name="Mol. Biol. Evol.">
        <title>Comparative Genomics of Early-Diverging Mushroom-Forming Fungi Provides Insights into the Origins of Lignocellulose Decay Capabilities.</title>
        <authorList>
            <person name="Nagy L.G."/>
            <person name="Riley R."/>
            <person name="Tritt A."/>
            <person name="Adam C."/>
            <person name="Daum C."/>
            <person name="Floudas D."/>
            <person name="Sun H."/>
            <person name="Yadav J.S."/>
            <person name="Pangilinan J."/>
            <person name="Larsson K.H."/>
            <person name="Matsuura K."/>
            <person name="Barry K."/>
            <person name="Labutti K."/>
            <person name="Kuo R."/>
            <person name="Ohm R.A."/>
            <person name="Bhattacharya S.S."/>
            <person name="Shirouzu T."/>
            <person name="Yoshinaga Y."/>
            <person name="Martin F.M."/>
            <person name="Grigoriev I.V."/>
            <person name="Hibbett D.S."/>
        </authorList>
    </citation>
    <scope>NUCLEOTIDE SEQUENCE [LARGE SCALE GENOMIC DNA]</scope>
    <source>
        <strain evidence="2 3">L-15889</strain>
    </source>
</reference>
<proteinExistence type="predicted"/>
<organism evidence="2 3">
    <name type="scientific">Daedalea quercina L-15889</name>
    <dbReference type="NCBI Taxonomy" id="1314783"/>
    <lineage>
        <taxon>Eukaryota</taxon>
        <taxon>Fungi</taxon>
        <taxon>Dikarya</taxon>
        <taxon>Basidiomycota</taxon>
        <taxon>Agaricomycotina</taxon>
        <taxon>Agaricomycetes</taxon>
        <taxon>Polyporales</taxon>
        <taxon>Fomitopsis</taxon>
    </lineage>
</organism>
<evidence type="ECO:0000313" key="3">
    <source>
        <dbReference type="Proteomes" id="UP000076727"/>
    </source>
</evidence>
<feature type="region of interest" description="Disordered" evidence="1">
    <location>
        <begin position="87"/>
        <end position="123"/>
    </location>
</feature>
<protein>
    <submittedName>
        <fullName evidence="2">Uncharacterized protein</fullName>
    </submittedName>
</protein>
<dbReference type="AlphaFoldDB" id="A0A165QNQ3"/>
<dbReference type="Proteomes" id="UP000076727">
    <property type="component" value="Unassembled WGS sequence"/>
</dbReference>
<gene>
    <name evidence="2" type="ORF">DAEQUDRAFT_251155</name>
</gene>
<evidence type="ECO:0000256" key="1">
    <source>
        <dbReference type="SAM" id="MobiDB-lite"/>
    </source>
</evidence>
<feature type="compositionally biased region" description="Polar residues" evidence="1">
    <location>
        <begin position="1"/>
        <end position="15"/>
    </location>
</feature>
<dbReference type="EMBL" id="KV429056">
    <property type="protein sequence ID" value="KZT69722.1"/>
    <property type="molecule type" value="Genomic_DNA"/>
</dbReference>
<name>A0A165QNQ3_9APHY</name>